<sequence>MNVVVLDVALDLQDQLAHAVKRPAADRLLRDQPEPALELIEPARVRRREVHVTARAFGQPCLDLGMLVSGVVVRDHVDVQFCWNGLVNVVQKRDELLVPMPGLALRNDLGRRGVESSEQRSSAMTNVIMRDALYVAQALG</sequence>
<geneLocation type="plasmid" evidence="1">
    <name>I</name>
</geneLocation>
<gene>
    <name evidence="1" type="ORF">CBM2612_P0520</name>
</gene>
<protein>
    <submittedName>
        <fullName evidence="1">Uncharacterized protein</fullName>
    </submittedName>
</protein>
<reference evidence="1" key="1">
    <citation type="submission" date="2018-01" db="EMBL/GenBank/DDBJ databases">
        <authorList>
            <person name="Gaut B.S."/>
            <person name="Morton B.R."/>
            <person name="Clegg M.T."/>
            <person name="Duvall M.R."/>
        </authorList>
    </citation>
    <scope>NUCLEOTIDE SEQUENCE</scope>
    <source>
        <strain evidence="1">Cupriavidus taiwanensis STM 8555</strain>
    </source>
</reference>
<evidence type="ECO:0000313" key="1">
    <source>
        <dbReference type="EMBL" id="SPD49175.1"/>
    </source>
</evidence>
<name>A0A375HCY6_9BURK</name>
<organism evidence="1">
    <name type="scientific">Cupriavidus taiwanensis</name>
    <dbReference type="NCBI Taxonomy" id="164546"/>
    <lineage>
        <taxon>Bacteria</taxon>
        <taxon>Pseudomonadati</taxon>
        <taxon>Pseudomonadota</taxon>
        <taxon>Betaproteobacteria</taxon>
        <taxon>Burkholderiales</taxon>
        <taxon>Burkholderiaceae</taxon>
        <taxon>Cupriavidus</taxon>
    </lineage>
</organism>
<dbReference type="AlphaFoldDB" id="A0A375HCY6"/>
<keyword evidence="1" id="KW-0614">Plasmid</keyword>
<proteinExistence type="predicted"/>
<dbReference type="EMBL" id="LT984809">
    <property type="protein sequence ID" value="SPD49175.1"/>
    <property type="molecule type" value="Genomic_DNA"/>
</dbReference>
<accession>A0A375HCY6</accession>